<organism evidence="2 3">
    <name type="scientific">Rotaria magnacalcarata</name>
    <dbReference type="NCBI Taxonomy" id="392030"/>
    <lineage>
        <taxon>Eukaryota</taxon>
        <taxon>Metazoa</taxon>
        <taxon>Spiralia</taxon>
        <taxon>Gnathifera</taxon>
        <taxon>Rotifera</taxon>
        <taxon>Eurotatoria</taxon>
        <taxon>Bdelloidea</taxon>
        <taxon>Philodinida</taxon>
        <taxon>Philodinidae</taxon>
        <taxon>Rotaria</taxon>
    </lineage>
</organism>
<feature type="compositionally biased region" description="Basic residues" evidence="1">
    <location>
        <begin position="14"/>
        <end position="29"/>
    </location>
</feature>
<evidence type="ECO:0000313" key="2">
    <source>
        <dbReference type="EMBL" id="CAF5127522.1"/>
    </source>
</evidence>
<feature type="compositionally biased region" description="Polar residues" evidence="1">
    <location>
        <begin position="38"/>
        <end position="77"/>
    </location>
</feature>
<evidence type="ECO:0000256" key="1">
    <source>
        <dbReference type="SAM" id="MobiDB-lite"/>
    </source>
</evidence>
<feature type="non-terminal residue" evidence="2">
    <location>
        <position position="1"/>
    </location>
</feature>
<sequence length="143" mass="16398">MVPESVSTSESNSKRKPKNKIPKRLRHKNKPNDIPTEENVNNEIPKTNQTSAIKPNTVQESAPSILNTLPSTASDCNSPVAPMNETSIDYWKFCTKKALDILEKQASNRRKFIIERHQERINSTQYLLSQRERIDILTEENHS</sequence>
<protein>
    <submittedName>
        <fullName evidence="2">Uncharacterized protein</fullName>
    </submittedName>
</protein>
<dbReference type="Proteomes" id="UP000681720">
    <property type="component" value="Unassembled WGS sequence"/>
</dbReference>
<evidence type="ECO:0000313" key="3">
    <source>
        <dbReference type="Proteomes" id="UP000681720"/>
    </source>
</evidence>
<gene>
    <name evidence="2" type="ORF">GIL414_LOCUS63864</name>
</gene>
<feature type="region of interest" description="Disordered" evidence="1">
    <location>
        <begin position="1"/>
        <end position="77"/>
    </location>
</feature>
<reference evidence="2" key="1">
    <citation type="submission" date="2021-02" db="EMBL/GenBank/DDBJ databases">
        <authorList>
            <person name="Nowell W R."/>
        </authorList>
    </citation>
    <scope>NUCLEOTIDE SEQUENCE</scope>
</reference>
<feature type="compositionally biased region" description="Polar residues" evidence="1">
    <location>
        <begin position="1"/>
        <end position="11"/>
    </location>
</feature>
<proteinExistence type="predicted"/>
<comment type="caution">
    <text evidence="2">The sequence shown here is derived from an EMBL/GenBank/DDBJ whole genome shotgun (WGS) entry which is preliminary data.</text>
</comment>
<dbReference type="EMBL" id="CAJOBJ010268951">
    <property type="protein sequence ID" value="CAF5127522.1"/>
    <property type="molecule type" value="Genomic_DNA"/>
</dbReference>
<dbReference type="AlphaFoldDB" id="A0A8S3FIJ4"/>
<name>A0A8S3FIJ4_9BILA</name>
<accession>A0A8S3FIJ4</accession>